<dbReference type="Proteomes" id="UP000257109">
    <property type="component" value="Unassembled WGS sequence"/>
</dbReference>
<accession>A0A371FBE2</accession>
<dbReference type="EMBL" id="QJKJ01009781">
    <property type="protein sequence ID" value="RDX75610.1"/>
    <property type="molecule type" value="Genomic_DNA"/>
</dbReference>
<dbReference type="Pfam" id="PF03760">
    <property type="entry name" value="LEA_1"/>
    <property type="match status" value="1"/>
</dbReference>
<dbReference type="PANTHER" id="PTHR33493:SF29">
    <property type="entry name" value="LATE EMBRYOGENESIS ABUNDANT PROTEIN"/>
    <property type="match status" value="1"/>
</dbReference>
<dbReference type="AlphaFoldDB" id="A0A371FBE2"/>
<feature type="non-terminal residue" evidence="3">
    <location>
        <position position="1"/>
    </location>
</feature>
<protein>
    <recommendedName>
        <fullName evidence="5">Late embryogenesis abundant protein 6</fullName>
    </recommendedName>
</protein>
<dbReference type="GO" id="GO:0009793">
    <property type="term" value="P:embryo development ending in seed dormancy"/>
    <property type="evidence" value="ECO:0007669"/>
    <property type="project" value="InterPro"/>
</dbReference>
<name>A0A371FBE2_MUCPR</name>
<evidence type="ECO:0000256" key="1">
    <source>
        <dbReference type="ARBA" id="ARBA00010975"/>
    </source>
</evidence>
<evidence type="ECO:0000313" key="4">
    <source>
        <dbReference type="Proteomes" id="UP000257109"/>
    </source>
</evidence>
<keyword evidence="4" id="KW-1185">Reference proteome</keyword>
<evidence type="ECO:0000313" key="3">
    <source>
        <dbReference type="EMBL" id="RDX75610.1"/>
    </source>
</evidence>
<comment type="similarity">
    <text evidence="1">Belongs to the LEA type 1 family.</text>
</comment>
<proteinExistence type="inferred from homology"/>
<organism evidence="3 4">
    <name type="scientific">Mucuna pruriens</name>
    <name type="common">Velvet bean</name>
    <name type="synonym">Dolichos pruriens</name>
    <dbReference type="NCBI Taxonomy" id="157652"/>
    <lineage>
        <taxon>Eukaryota</taxon>
        <taxon>Viridiplantae</taxon>
        <taxon>Streptophyta</taxon>
        <taxon>Embryophyta</taxon>
        <taxon>Tracheophyta</taxon>
        <taxon>Spermatophyta</taxon>
        <taxon>Magnoliopsida</taxon>
        <taxon>eudicotyledons</taxon>
        <taxon>Gunneridae</taxon>
        <taxon>Pentapetalae</taxon>
        <taxon>rosids</taxon>
        <taxon>fabids</taxon>
        <taxon>Fabales</taxon>
        <taxon>Fabaceae</taxon>
        <taxon>Papilionoideae</taxon>
        <taxon>50 kb inversion clade</taxon>
        <taxon>NPAAA clade</taxon>
        <taxon>indigoferoid/millettioid clade</taxon>
        <taxon>Phaseoleae</taxon>
        <taxon>Mucuna</taxon>
    </lineage>
</organism>
<comment type="caution">
    <text evidence="3">The sequence shown here is derived from an EMBL/GenBank/DDBJ whole genome shotgun (WGS) entry which is preliminary data.</text>
</comment>
<dbReference type="InterPro" id="IPR005513">
    <property type="entry name" value="LEA_1"/>
</dbReference>
<reference evidence="3" key="1">
    <citation type="submission" date="2018-05" db="EMBL/GenBank/DDBJ databases">
        <title>Draft genome of Mucuna pruriens seed.</title>
        <authorList>
            <person name="Nnadi N.E."/>
            <person name="Vos R."/>
            <person name="Hasami M.H."/>
            <person name="Devisetty U.K."/>
            <person name="Aguiy J.C."/>
        </authorList>
    </citation>
    <scope>NUCLEOTIDE SEQUENCE [LARGE SCALE GENOMIC DNA]</scope>
    <source>
        <strain evidence="3">JCA_2017</strain>
    </source>
</reference>
<feature type="compositionally biased region" description="Polar residues" evidence="2">
    <location>
        <begin position="61"/>
        <end position="72"/>
    </location>
</feature>
<evidence type="ECO:0000256" key="2">
    <source>
        <dbReference type="SAM" id="MobiDB-lite"/>
    </source>
</evidence>
<feature type="region of interest" description="Disordered" evidence="2">
    <location>
        <begin position="44"/>
        <end position="72"/>
    </location>
</feature>
<dbReference type="OrthoDB" id="1935860at2759"/>
<dbReference type="STRING" id="157652.A0A371FBE2"/>
<gene>
    <name evidence="3" type="ORF">CR513_44488</name>
</gene>
<sequence length="72" mass="7924">MVMRAEKEIAKARMDVAHEVRLAKVAEASMDLHAAKAEKIVQKEMSKHTSNNPNVGFDDLNPTNAGTMETTN</sequence>
<evidence type="ECO:0008006" key="5">
    <source>
        <dbReference type="Google" id="ProtNLM"/>
    </source>
</evidence>
<dbReference type="PANTHER" id="PTHR33493">
    <property type="entry name" value="LATE EMBRYOGENESIS ABUNDANT PROTEIN 6-RELATED"/>
    <property type="match status" value="1"/>
</dbReference>